<dbReference type="FunFam" id="1.20.120.1780:FF:000001">
    <property type="entry name" value="4-hydroxybenzoate octaprenyltransferase"/>
    <property type="match status" value="1"/>
</dbReference>
<dbReference type="Gene3D" id="1.10.357.140">
    <property type="entry name" value="UbiA prenyltransferase"/>
    <property type="match status" value="1"/>
</dbReference>
<evidence type="ECO:0000256" key="5">
    <source>
        <dbReference type="ARBA" id="ARBA00022519"/>
    </source>
</evidence>
<dbReference type="Gene3D" id="1.20.120.1780">
    <property type="entry name" value="UbiA prenyltransferase"/>
    <property type="match status" value="1"/>
</dbReference>
<dbReference type="FunFam" id="1.10.357.140:FF:000002">
    <property type="entry name" value="4-hydroxybenzoate octaprenyltransferase"/>
    <property type="match status" value="1"/>
</dbReference>
<evidence type="ECO:0000313" key="15">
    <source>
        <dbReference type="Proteomes" id="UP000680020"/>
    </source>
</evidence>
<feature type="transmembrane region" description="Helical" evidence="12">
    <location>
        <begin position="54"/>
        <end position="78"/>
    </location>
</feature>
<feature type="transmembrane region" description="Helical" evidence="12">
    <location>
        <begin position="224"/>
        <end position="243"/>
    </location>
</feature>
<dbReference type="CDD" id="cd13959">
    <property type="entry name" value="PT_UbiA_COQ2"/>
    <property type="match status" value="1"/>
</dbReference>
<comment type="subcellular location">
    <subcellularLocation>
        <location evidence="12">Cell inner membrane</location>
        <topology evidence="12">Multi-pass membrane protein</topology>
    </subcellularLocation>
    <subcellularLocation>
        <location evidence="2">Membrane</location>
        <topology evidence="2">Multi-pass membrane protein</topology>
    </subcellularLocation>
</comment>
<dbReference type="GO" id="GO:0005886">
    <property type="term" value="C:plasma membrane"/>
    <property type="evidence" value="ECO:0007669"/>
    <property type="project" value="UniProtKB-SubCell"/>
</dbReference>
<dbReference type="GO" id="GO:0008412">
    <property type="term" value="F:4-hydroxybenzoate polyprenyltransferase activity"/>
    <property type="evidence" value="ECO:0007669"/>
    <property type="project" value="UniProtKB-UniRule"/>
</dbReference>
<evidence type="ECO:0000313" key="14">
    <source>
        <dbReference type="EMBL" id="MBS7824867.1"/>
    </source>
</evidence>
<evidence type="ECO:0000256" key="13">
    <source>
        <dbReference type="NCBIfam" id="TIGR01474"/>
    </source>
</evidence>
<dbReference type="HAMAP" id="MF_01635">
    <property type="entry name" value="UbiA"/>
    <property type="match status" value="1"/>
</dbReference>
<organism evidence="14 15">
    <name type="scientific">Wohlfahrtiimonas chitiniclastica</name>
    <dbReference type="NCBI Taxonomy" id="400946"/>
    <lineage>
        <taxon>Bacteria</taxon>
        <taxon>Pseudomonadati</taxon>
        <taxon>Pseudomonadota</taxon>
        <taxon>Gammaproteobacteria</taxon>
        <taxon>Cardiobacteriales</taxon>
        <taxon>Ignatzschineriaceae</taxon>
        <taxon>Wohlfahrtiimonas</taxon>
    </lineage>
</organism>
<dbReference type="GO" id="GO:0006744">
    <property type="term" value="P:ubiquinone biosynthetic process"/>
    <property type="evidence" value="ECO:0007669"/>
    <property type="project" value="UniProtKB-UniRule"/>
</dbReference>
<dbReference type="EMBL" id="JAGIBU010000004">
    <property type="protein sequence ID" value="MBS7824867.1"/>
    <property type="molecule type" value="Genomic_DNA"/>
</dbReference>
<dbReference type="NCBIfam" id="TIGR01474">
    <property type="entry name" value="ubiA_proteo"/>
    <property type="match status" value="1"/>
</dbReference>
<evidence type="ECO:0000256" key="10">
    <source>
        <dbReference type="ARBA" id="ARBA00022989"/>
    </source>
</evidence>
<sequence>MFISLLVVEFTMLTYKHIPDYLKLIRFDKPIGTLLLLWPTVWAVWIASDGAPDLGILIIFVLGVFIMRSAGCIMNDIADKDFDPHVERTKDRPLAARRVTVKEAYQLLLLFVVVAFLLALMLSWQTILLSIPALILALSYPFAKRYHSLPQAHLGIAFSFGIPMAFMQITGSVPLEAWLIFAMNILWTLAYDTEYAMSDREDDKSINIKSSALLFERLLGSHDYFIIIGMQVVIIALLITLGIYLHFSWPWWCTVAVVAGLFIHHINMIKDHDRLRCFQAFLHNNWVGAAIFLGLVAQYALNAG</sequence>
<comment type="similarity">
    <text evidence="3 12">Belongs to the UbiA prenyltransferase family.</text>
</comment>
<feature type="transmembrane region" description="Helical" evidence="12">
    <location>
        <begin position="175"/>
        <end position="191"/>
    </location>
</feature>
<gene>
    <name evidence="12 14" type="primary">ubiA</name>
    <name evidence="14" type="ORF">J7561_06565</name>
</gene>
<dbReference type="PANTHER" id="PTHR11048">
    <property type="entry name" value="PRENYLTRANSFERASES"/>
    <property type="match status" value="1"/>
</dbReference>
<protein>
    <recommendedName>
        <fullName evidence="12 13">4-hydroxybenzoate octaprenyltransferase</fullName>
        <ecNumber evidence="12 13">2.5.1.39</ecNumber>
    </recommendedName>
    <alternativeName>
        <fullName evidence="12">4-HB polyprenyltransferase</fullName>
    </alternativeName>
</protein>
<evidence type="ECO:0000256" key="6">
    <source>
        <dbReference type="ARBA" id="ARBA00022679"/>
    </source>
</evidence>
<dbReference type="PROSITE" id="PS00943">
    <property type="entry name" value="UBIA"/>
    <property type="match status" value="1"/>
</dbReference>
<dbReference type="Proteomes" id="UP000680020">
    <property type="component" value="Unassembled WGS sequence"/>
</dbReference>
<feature type="transmembrane region" description="Helical" evidence="12">
    <location>
        <begin position="99"/>
        <end position="120"/>
    </location>
</feature>
<keyword evidence="7 12" id="KW-0831">Ubiquinone biosynthesis</keyword>
<dbReference type="InterPro" id="IPR039653">
    <property type="entry name" value="Prenyltransferase"/>
</dbReference>
<keyword evidence="6 12" id="KW-0808">Transferase</keyword>
<keyword evidence="9 12" id="KW-0460">Magnesium</keyword>
<dbReference type="AlphaFoldDB" id="A0AB35BYF5"/>
<evidence type="ECO:0000256" key="8">
    <source>
        <dbReference type="ARBA" id="ARBA00022692"/>
    </source>
</evidence>
<evidence type="ECO:0000256" key="9">
    <source>
        <dbReference type="ARBA" id="ARBA00022842"/>
    </source>
</evidence>
<dbReference type="EC" id="2.5.1.39" evidence="12 13"/>
<comment type="catalytic activity">
    <reaction evidence="12">
        <text>all-trans-octaprenyl diphosphate + 4-hydroxybenzoate = 4-hydroxy-3-(all-trans-octaprenyl)benzoate + diphosphate</text>
        <dbReference type="Rhea" id="RHEA:27782"/>
        <dbReference type="ChEBI" id="CHEBI:1617"/>
        <dbReference type="ChEBI" id="CHEBI:17879"/>
        <dbReference type="ChEBI" id="CHEBI:33019"/>
        <dbReference type="ChEBI" id="CHEBI:57711"/>
        <dbReference type="EC" id="2.5.1.39"/>
    </reaction>
</comment>
<dbReference type="InterPro" id="IPR006370">
    <property type="entry name" value="HB_polyprenyltransferase-like"/>
</dbReference>
<feature type="transmembrane region" description="Helical" evidence="12">
    <location>
        <begin position="249"/>
        <end position="269"/>
    </location>
</feature>
<keyword evidence="11 12" id="KW-0472">Membrane</keyword>
<comment type="cofactor">
    <cofactor evidence="1 12">
        <name>Mg(2+)</name>
        <dbReference type="ChEBI" id="CHEBI:18420"/>
    </cofactor>
</comment>
<evidence type="ECO:0000256" key="4">
    <source>
        <dbReference type="ARBA" id="ARBA00022475"/>
    </source>
</evidence>
<keyword evidence="4 12" id="KW-1003">Cell membrane</keyword>
<dbReference type="InterPro" id="IPR000537">
    <property type="entry name" value="UbiA_prenyltransferase"/>
</dbReference>
<comment type="pathway">
    <text evidence="12">Cofactor biosynthesis; ubiquinone biosynthesis.</text>
</comment>
<evidence type="ECO:0000256" key="2">
    <source>
        <dbReference type="ARBA" id="ARBA00004141"/>
    </source>
</evidence>
<keyword evidence="5 12" id="KW-0997">Cell inner membrane</keyword>
<evidence type="ECO:0000256" key="1">
    <source>
        <dbReference type="ARBA" id="ARBA00001946"/>
    </source>
</evidence>
<evidence type="ECO:0000256" key="3">
    <source>
        <dbReference type="ARBA" id="ARBA00005985"/>
    </source>
</evidence>
<accession>A0AB35BYF5</accession>
<keyword evidence="8 12" id="KW-0812">Transmembrane</keyword>
<evidence type="ECO:0000256" key="12">
    <source>
        <dbReference type="HAMAP-Rule" id="MF_01635"/>
    </source>
</evidence>
<dbReference type="Pfam" id="PF01040">
    <property type="entry name" value="UbiA"/>
    <property type="match status" value="1"/>
</dbReference>
<reference evidence="14" key="1">
    <citation type="submission" date="2021-03" db="EMBL/GenBank/DDBJ databases">
        <title>Identification and antibiotic profiling of Wohlfahrtiimonas chitiniclastica, an underestimated human pathogen.</title>
        <authorList>
            <person name="Kopf A."/>
            <person name="Bunk B."/>
            <person name="Coldewey S."/>
            <person name="Gunzer F."/>
            <person name="Riedel T."/>
            <person name="Schroettner P."/>
        </authorList>
    </citation>
    <scope>NUCLEOTIDE SEQUENCE</scope>
    <source>
        <strain evidence="14">DSM 100917</strain>
    </source>
</reference>
<dbReference type="InterPro" id="IPR030470">
    <property type="entry name" value="UbiA_prenylTrfase_CS"/>
</dbReference>
<evidence type="ECO:0000256" key="7">
    <source>
        <dbReference type="ARBA" id="ARBA00022688"/>
    </source>
</evidence>
<proteinExistence type="inferred from homology"/>
<dbReference type="PANTHER" id="PTHR11048:SF28">
    <property type="entry name" value="4-HYDROXYBENZOATE POLYPRENYLTRANSFERASE, MITOCHONDRIAL"/>
    <property type="match status" value="1"/>
</dbReference>
<name>A0AB35BYF5_9GAMM</name>
<comment type="caution">
    <text evidence="14">The sequence shown here is derived from an EMBL/GenBank/DDBJ whole genome shotgun (WGS) entry which is preliminary data.</text>
</comment>
<evidence type="ECO:0000256" key="11">
    <source>
        <dbReference type="ARBA" id="ARBA00023136"/>
    </source>
</evidence>
<dbReference type="InterPro" id="IPR044878">
    <property type="entry name" value="UbiA_sf"/>
</dbReference>
<feature type="transmembrane region" description="Helical" evidence="12">
    <location>
        <begin position="281"/>
        <end position="301"/>
    </location>
</feature>
<keyword evidence="10 12" id="KW-1133">Transmembrane helix</keyword>
<comment type="function">
    <text evidence="12">Catalyzes the prenylation of para-hydroxybenzoate (PHB) with an all-trans polyprenyl group. Mediates the second step in the final reaction sequence of ubiquinone-8 (UQ-8) biosynthesis, which is the condensation of the polyisoprenoid side chain with PHB, generating the first membrane-bound Q intermediate 3-octaprenyl-4-hydroxybenzoate.</text>
</comment>